<accession>A0A7N5K4B7</accession>
<gene>
    <name evidence="2" type="primary">SPINK14</name>
</gene>
<evidence type="ECO:0000313" key="2">
    <source>
        <dbReference type="Ensembl" id="ENSAMEP00000034592.1"/>
    </source>
</evidence>
<reference evidence="2" key="3">
    <citation type="submission" date="2025-09" db="UniProtKB">
        <authorList>
            <consortium name="Ensembl"/>
        </authorList>
    </citation>
    <scope>IDENTIFICATION</scope>
</reference>
<evidence type="ECO:0000256" key="1">
    <source>
        <dbReference type="SAM" id="SignalP"/>
    </source>
</evidence>
<protein>
    <submittedName>
        <fullName evidence="2">Serine peptidase inhibitor Kazal type 14 (putative)</fullName>
    </submittedName>
</protein>
<keyword evidence="3" id="KW-1185">Reference proteome</keyword>
<dbReference type="AlphaFoldDB" id="A0A7N5K4B7"/>
<sequence length="47" mass="5450">MAKYLLVFCSLLFFILMHWALSAVSARREWWPPHGTVKEISGENVSK</sequence>
<feature type="chain" id="PRO_5030739807" evidence="1">
    <location>
        <begin position="27"/>
        <end position="47"/>
    </location>
</feature>
<dbReference type="Proteomes" id="UP000008912">
    <property type="component" value="Unassembled WGS sequence"/>
</dbReference>
<feature type="signal peptide" evidence="1">
    <location>
        <begin position="1"/>
        <end position="26"/>
    </location>
</feature>
<reference evidence="2 3" key="1">
    <citation type="journal article" date="2010" name="Nature">
        <title>The sequence and de novo assembly of the giant panda genome.</title>
        <authorList>
            <person name="Li R."/>
            <person name="Fan W."/>
            <person name="Tian G."/>
            <person name="Zhu H."/>
            <person name="He L."/>
            <person name="Cai J."/>
            <person name="Huang Q."/>
            <person name="Cai Q."/>
            <person name="Li B."/>
            <person name="Bai Y."/>
            <person name="Zhang Z."/>
            <person name="Zhang Y."/>
            <person name="Wang W."/>
            <person name="Li J."/>
            <person name="Wei F."/>
            <person name="Li H."/>
            <person name="Jian M."/>
            <person name="Li J."/>
            <person name="Zhang Z."/>
            <person name="Nielsen R."/>
            <person name="Li D."/>
            <person name="Gu W."/>
            <person name="Yang Z."/>
            <person name="Xuan Z."/>
            <person name="Ryder O.A."/>
            <person name="Leung F.C."/>
            <person name="Zhou Y."/>
            <person name="Cao J."/>
            <person name="Sun X."/>
            <person name="Fu Y."/>
            <person name="Fang X."/>
            <person name="Guo X."/>
            <person name="Wang B."/>
            <person name="Hou R."/>
            <person name="Shen F."/>
            <person name="Mu B."/>
            <person name="Ni P."/>
            <person name="Lin R."/>
            <person name="Qian W."/>
            <person name="Wang G."/>
            <person name="Yu C."/>
            <person name="Nie W."/>
            <person name="Wang J."/>
            <person name="Wu Z."/>
            <person name="Liang H."/>
            <person name="Min J."/>
            <person name="Wu Q."/>
            <person name="Cheng S."/>
            <person name="Ruan J."/>
            <person name="Wang M."/>
            <person name="Shi Z."/>
            <person name="Wen M."/>
            <person name="Liu B."/>
            <person name="Ren X."/>
            <person name="Zheng H."/>
            <person name="Dong D."/>
            <person name="Cook K."/>
            <person name="Shan G."/>
            <person name="Zhang H."/>
            <person name="Kosiol C."/>
            <person name="Xie X."/>
            <person name="Lu Z."/>
            <person name="Zheng H."/>
            <person name="Li Y."/>
            <person name="Steiner C.C."/>
            <person name="Lam T.T."/>
            <person name="Lin S."/>
            <person name="Zhang Q."/>
            <person name="Li G."/>
            <person name="Tian J."/>
            <person name="Gong T."/>
            <person name="Liu H."/>
            <person name="Zhang D."/>
            <person name="Fang L."/>
            <person name="Ye C."/>
            <person name="Zhang J."/>
            <person name="Hu W."/>
            <person name="Xu A."/>
            <person name="Ren Y."/>
            <person name="Zhang G."/>
            <person name="Bruford M.W."/>
            <person name="Li Q."/>
            <person name="Ma L."/>
            <person name="Guo Y."/>
            <person name="An N."/>
            <person name="Hu Y."/>
            <person name="Zheng Y."/>
            <person name="Shi Y."/>
            <person name="Li Z."/>
            <person name="Liu Q."/>
            <person name="Chen Y."/>
            <person name="Zhao J."/>
            <person name="Qu N."/>
            <person name="Zhao S."/>
            <person name="Tian F."/>
            <person name="Wang X."/>
            <person name="Wang H."/>
            <person name="Xu L."/>
            <person name="Liu X."/>
            <person name="Vinar T."/>
            <person name="Wang Y."/>
            <person name="Lam T.W."/>
            <person name="Yiu S.M."/>
            <person name="Liu S."/>
            <person name="Zhang H."/>
            <person name="Li D."/>
            <person name="Huang Y."/>
            <person name="Wang X."/>
            <person name="Yang G."/>
            <person name="Jiang Z."/>
            <person name="Wang J."/>
            <person name="Qin N."/>
            <person name="Li L."/>
            <person name="Li J."/>
            <person name="Bolund L."/>
            <person name="Kristiansen K."/>
            <person name="Wong G.K."/>
            <person name="Olson M."/>
            <person name="Zhang X."/>
            <person name="Li S."/>
            <person name="Yang H."/>
            <person name="Wang J."/>
            <person name="Wang J."/>
        </authorList>
    </citation>
    <scope>NUCLEOTIDE SEQUENCE [LARGE SCALE GENOMIC DNA]</scope>
</reference>
<evidence type="ECO:0000313" key="3">
    <source>
        <dbReference type="Proteomes" id="UP000008912"/>
    </source>
</evidence>
<proteinExistence type="predicted"/>
<organism evidence="2 3">
    <name type="scientific">Ailuropoda melanoleuca</name>
    <name type="common">Giant panda</name>
    <dbReference type="NCBI Taxonomy" id="9646"/>
    <lineage>
        <taxon>Eukaryota</taxon>
        <taxon>Metazoa</taxon>
        <taxon>Chordata</taxon>
        <taxon>Craniata</taxon>
        <taxon>Vertebrata</taxon>
        <taxon>Euteleostomi</taxon>
        <taxon>Mammalia</taxon>
        <taxon>Eutheria</taxon>
        <taxon>Laurasiatheria</taxon>
        <taxon>Carnivora</taxon>
        <taxon>Caniformia</taxon>
        <taxon>Ursidae</taxon>
        <taxon>Ailuropoda</taxon>
    </lineage>
</organism>
<dbReference type="GeneTree" id="ENSGT00940000162856"/>
<name>A0A7N5K4B7_AILME</name>
<reference evidence="2" key="2">
    <citation type="submission" date="2025-08" db="UniProtKB">
        <authorList>
            <consortium name="Ensembl"/>
        </authorList>
    </citation>
    <scope>IDENTIFICATION</scope>
</reference>
<dbReference type="Ensembl" id="ENSAMET00000026000.1">
    <property type="protein sequence ID" value="ENSAMEP00000034592.1"/>
    <property type="gene ID" value="ENSAMEG00000019415.2"/>
</dbReference>
<keyword evidence="1" id="KW-0732">Signal</keyword>